<sequence>MKKSTAIAVLLLVLLGSFNAHAQLFRFGLKAGPNFADLDGEGLYNTKTKTGFHFGALLQIKAGSNFFIQPEVLYSTQGSKVKLGDLEDEKINYDYVTVPVVLKYYILSDLLSLEAGPQFAFLVNDNKKLDLDDPTSFDFGVVGGLGVDITSHIFVQGRYVVGLTDISSDADVKNRVIQFSVGYKF</sequence>
<dbReference type="EMBL" id="FNEZ01000007">
    <property type="protein sequence ID" value="SDK52763.1"/>
    <property type="molecule type" value="Genomic_DNA"/>
</dbReference>
<dbReference type="InterPro" id="IPR011250">
    <property type="entry name" value="OMP/PagP_B-barrel"/>
</dbReference>
<feature type="chain" id="PRO_5011495516" evidence="1">
    <location>
        <begin position="23"/>
        <end position="185"/>
    </location>
</feature>
<name>A0A1G9CM31_9FLAO</name>
<reference evidence="3 4" key="1">
    <citation type="submission" date="2016-10" db="EMBL/GenBank/DDBJ databases">
        <authorList>
            <person name="de Groot N.N."/>
        </authorList>
    </citation>
    <scope>NUCLEOTIDE SEQUENCE [LARGE SCALE GENOMIC DNA]</scope>
    <source>
        <strain evidence="3 4">CGMCC 1.10076</strain>
    </source>
</reference>
<dbReference type="RefSeq" id="WP_091398832.1">
    <property type="nucleotide sequence ID" value="NZ_BKAI01000010.1"/>
</dbReference>
<dbReference type="SUPFAM" id="SSF56925">
    <property type="entry name" value="OMPA-like"/>
    <property type="match status" value="1"/>
</dbReference>
<keyword evidence="4" id="KW-1185">Reference proteome</keyword>
<accession>A0A1G9CM31</accession>
<protein>
    <submittedName>
        <fullName evidence="3">Outer membrane protein beta-barrel domain-containing protein</fullName>
    </submittedName>
</protein>
<evidence type="ECO:0000313" key="4">
    <source>
        <dbReference type="Proteomes" id="UP000199580"/>
    </source>
</evidence>
<proteinExistence type="predicted"/>
<dbReference type="AlphaFoldDB" id="A0A1G9CM31"/>
<dbReference type="OrthoDB" id="947434at2"/>
<dbReference type="Pfam" id="PF13568">
    <property type="entry name" value="OMP_b-brl_2"/>
    <property type="match status" value="1"/>
</dbReference>
<feature type="signal peptide" evidence="1">
    <location>
        <begin position="1"/>
        <end position="22"/>
    </location>
</feature>
<feature type="domain" description="Outer membrane protein beta-barrel" evidence="2">
    <location>
        <begin position="22"/>
        <end position="167"/>
    </location>
</feature>
<evidence type="ECO:0000313" key="3">
    <source>
        <dbReference type="EMBL" id="SDK52763.1"/>
    </source>
</evidence>
<keyword evidence="1" id="KW-0732">Signal</keyword>
<dbReference type="InterPro" id="IPR025665">
    <property type="entry name" value="Beta-barrel_OMP_2"/>
</dbReference>
<organism evidence="3 4">
    <name type="scientific">Flavobacterium noncentrifugens</name>
    <dbReference type="NCBI Taxonomy" id="1128970"/>
    <lineage>
        <taxon>Bacteria</taxon>
        <taxon>Pseudomonadati</taxon>
        <taxon>Bacteroidota</taxon>
        <taxon>Flavobacteriia</taxon>
        <taxon>Flavobacteriales</taxon>
        <taxon>Flavobacteriaceae</taxon>
        <taxon>Flavobacterium</taxon>
    </lineage>
</organism>
<gene>
    <name evidence="3" type="ORF">SAMN04487935_3583</name>
</gene>
<evidence type="ECO:0000259" key="2">
    <source>
        <dbReference type="Pfam" id="PF13568"/>
    </source>
</evidence>
<dbReference type="STRING" id="1128970.SAMN04487935_3583"/>
<dbReference type="Proteomes" id="UP000199580">
    <property type="component" value="Unassembled WGS sequence"/>
</dbReference>
<evidence type="ECO:0000256" key="1">
    <source>
        <dbReference type="SAM" id="SignalP"/>
    </source>
</evidence>